<evidence type="ECO:0000256" key="4">
    <source>
        <dbReference type="PROSITE-ProRule" id="PRU00091"/>
    </source>
</evidence>
<keyword evidence="3" id="KW-0862">Zinc</keyword>
<dbReference type="SMART" id="SM00064">
    <property type="entry name" value="FYVE"/>
    <property type="match status" value="1"/>
</dbReference>
<protein>
    <recommendedName>
        <fullName evidence="6">FYVE-type domain-containing protein</fullName>
    </recommendedName>
</protein>
<accession>A0A7S4C3B4</accession>
<proteinExistence type="predicted"/>
<dbReference type="InterPro" id="IPR000306">
    <property type="entry name" value="Znf_FYVE"/>
</dbReference>
<sequence>MQEHESMMHVPLPQLPQLPCSACICCASATPLHWVPDAQFGECSGCAISFNPFVIRRHHCRLCGRLYCADCADKRTSLPGWGIENSVRVCTECFSLETRQLPMLLAGDVWFKQGNWTGARRKRYVWLSPDQQTLYWAPMEADTGFVSHKESASQGRSIVLSAKLRVEVDEQDRLVLQAEERLLLEPSRGAGTSRSWQLALERLLLLQATRRHHERVYGGVLMIAGAARESQVALPSRLQQLLAARQARLMESRQRALASPSLRSYAATFALEEGDEARREAKQAEERQRRLQQSRELREHFRRKYGLPQPEAKR</sequence>
<dbReference type="PANTHER" id="PTHR23164">
    <property type="entry name" value="EARLY ENDOSOME ANTIGEN 1"/>
    <property type="match status" value="1"/>
</dbReference>
<dbReference type="EMBL" id="HBIZ01061910">
    <property type="protein sequence ID" value="CAE0785655.1"/>
    <property type="molecule type" value="Transcribed_RNA"/>
</dbReference>
<dbReference type="PROSITE" id="PS50178">
    <property type="entry name" value="ZF_FYVE"/>
    <property type="match status" value="1"/>
</dbReference>
<organism evidence="7">
    <name type="scientific">Chrysotila carterae</name>
    <name type="common">Marine alga</name>
    <name type="synonym">Syracosphaera carterae</name>
    <dbReference type="NCBI Taxonomy" id="13221"/>
    <lineage>
        <taxon>Eukaryota</taxon>
        <taxon>Haptista</taxon>
        <taxon>Haptophyta</taxon>
        <taxon>Prymnesiophyceae</taxon>
        <taxon>Isochrysidales</taxon>
        <taxon>Isochrysidaceae</taxon>
        <taxon>Chrysotila</taxon>
    </lineage>
</organism>
<reference evidence="7" key="1">
    <citation type="submission" date="2021-01" db="EMBL/GenBank/DDBJ databases">
        <authorList>
            <person name="Corre E."/>
            <person name="Pelletier E."/>
            <person name="Niang G."/>
            <person name="Scheremetjew M."/>
            <person name="Finn R."/>
            <person name="Kale V."/>
            <person name="Holt S."/>
            <person name="Cochrane G."/>
            <person name="Meng A."/>
            <person name="Brown T."/>
            <person name="Cohen L."/>
        </authorList>
    </citation>
    <scope>NUCLEOTIDE SEQUENCE</scope>
    <source>
        <strain evidence="7">CCMP645</strain>
    </source>
</reference>
<dbReference type="AlphaFoldDB" id="A0A7S4C3B4"/>
<evidence type="ECO:0000256" key="2">
    <source>
        <dbReference type="ARBA" id="ARBA00022771"/>
    </source>
</evidence>
<dbReference type="InterPro" id="IPR013083">
    <property type="entry name" value="Znf_RING/FYVE/PHD"/>
</dbReference>
<evidence type="ECO:0000259" key="6">
    <source>
        <dbReference type="PROSITE" id="PS50178"/>
    </source>
</evidence>
<dbReference type="InterPro" id="IPR011011">
    <property type="entry name" value="Znf_FYVE_PHD"/>
</dbReference>
<evidence type="ECO:0000313" key="7">
    <source>
        <dbReference type="EMBL" id="CAE0785655.1"/>
    </source>
</evidence>
<keyword evidence="2 4" id="KW-0863">Zinc-finger</keyword>
<evidence type="ECO:0000256" key="3">
    <source>
        <dbReference type="ARBA" id="ARBA00022833"/>
    </source>
</evidence>
<evidence type="ECO:0000256" key="1">
    <source>
        <dbReference type="ARBA" id="ARBA00022723"/>
    </source>
</evidence>
<feature type="domain" description="FYVE-type" evidence="6">
    <location>
        <begin position="37"/>
        <end position="98"/>
    </location>
</feature>
<dbReference type="GO" id="GO:0008270">
    <property type="term" value="F:zinc ion binding"/>
    <property type="evidence" value="ECO:0007669"/>
    <property type="project" value="UniProtKB-KW"/>
</dbReference>
<gene>
    <name evidence="7" type="ORF">PCAR00345_LOCUS38363</name>
</gene>
<dbReference type="Pfam" id="PF01363">
    <property type="entry name" value="FYVE"/>
    <property type="match status" value="1"/>
</dbReference>
<dbReference type="SUPFAM" id="SSF57903">
    <property type="entry name" value="FYVE/PHD zinc finger"/>
    <property type="match status" value="1"/>
</dbReference>
<feature type="region of interest" description="Disordered" evidence="5">
    <location>
        <begin position="276"/>
        <end position="314"/>
    </location>
</feature>
<name>A0A7S4C3B4_CHRCT</name>
<evidence type="ECO:0000256" key="5">
    <source>
        <dbReference type="SAM" id="MobiDB-lite"/>
    </source>
</evidence>
<feature type="compositionally biased region" description="Basic and acidic residues" evidence="5">
    <location>
        <begin position="276"/>
        <end position="299"/>
    </location>
</feature>
<keyword evidence="1" id="KW-0479">Metal-binding</keyword>
<dbReference type="Gene3D" id="3.30.40.10">
    <property type="entry name" value="Zinc/RING finger domain, C3HC4 (zinc finger)"/>
    <property type="match status" value="1"/>
</dbReference>
<dbReference type="InterPro" id="IPR017455">
    <property type="entry name" value="Znf_FYVE-rel"/>
</dbReference>
<dbReference type="PANTHER" id="PTHR23164:SF30">
    <property type="entry name" value="EARLY ENDOSOME ANTIGEN 1"/>
    <property type="match status" value="1"/>
</dbReference>